<dbReference type="GeneID" id="8198688"/>
<dbReference type="Gene3D" id="3.90.190.10">
    <property type="entry name" value="Protein tyrosine phosphatase superfamily"/>
    <property type="match status" value="1"/>
</dbReference>
<gene>
    <name evidence="5" type="ordered locus">PAS_chr2-2_0351</name>
</gene>
<dbReference type="GO" id="GO:0046856">
    <property type="term" value="P:phosphatidylinositol dephosphorylation"/>
    <property type="evidence" value="ECO:0007669"/>
    <property type="project" value="TreeGrafter"/>
</dbReference>
<dbReference type="OrthoDB" id="16692at2759"/>
<dbReference type="GO" id="GO:0004725">
    <property type="term" value="F:protein tyrosine phosphatase activity"/>
    <property type="evidence" value="ECO:0007669"/>
    <property type="project" value="TreeGrafter"/>
</dbReference>
<dbReference type="EMBL" id="FN392320">
    <property type="protein sequence ID" value="CAY69554.1"/>
    <property type="molecule type" value="Genomic_DNA"/>
</dbReference>
<dbReference type="RefSeq" id="XP_002491834.1">
    <property type="nucleotide sequence ID" value="XM_002491789.1"/>
</dbReference>
<dbReference type="PANTHER" id="PTHR12305">
    <property type="entry name" value="PHOSPHATASE WITH HOMOLOGY TO TENSIN"/>
    <property type="match status" value="1"/>
</dbReference>
<evidence type="ECO:0000259" key="3">
    <source>
        <dbReference type="PROSITE" id="PS50056"/>
    </source>
</evidence>
<dbReference type="InterPro" id="IPR029021">
    <property type="entry name" value="Prot-tyrosine_phosphatase-like"/>
</dbReference>
<keyword evidence="2" id="KW-0378">Hydrolase</keyword>
<accession>C4R230</accession>
<dbReference type="InterPro" id="IPR000340">
    <property type="entry name" value="Dual-sp_phosphatase_cat-dom"/>
</dbReference>
<dbReference type="InterPro" id="IPR016130">
    <property type="entry name" value="Tyr_Pase_AS"/>
</dbReference>
<keyword evidence="6" id="KW-1185">Reference proteome</keyword>
<dbReference type="SUPFAM" id="SSF52799">
    <property type="entry name" value="(Phosphotyrosine protein) phosphatases II"/>
    <property type="match status" value="1"/>
</dbReference>
<evidence type="ECO:0000256" key="1">
    <source>
        <dbReference type="ARBA" id="ARBA00013015"/>
    </source>
</evidence>
<dbReference type="KEGG" id="ppa:PAS_chr2-2_0351"/>
<dbReference type="PROSITE" id="PS51181">
    <property type="entry name" value="PPASE_TENSIN"/>
    <property type="match status" value="1"/>
</dbReference>
<dbReference type="InParanoid" id="C4R230"/>
<protein>
    <recommendedName>
        <fullName evidence="1">phosphatidylinositol-3,4,5-trisphosphate 3-phosphatase</fullName>
        <ecNumber evidence="1">3.1.3.67</ecNumber>
    </recommendedName>
</protein>
<dbReference type="PROSITE" id="PS00383">
    <property type="entry name" value="TYR_PHOSPHATASE_1"/>
    <property type="match status" value="1"/>
</dbReference>
<feature type="domain" description="Phosphatase tensin-type" evidence="4">
    <location>
        <begin position="6"/>
        <end position="186"/>
    </location>
</feature>
<dbReference type="GO" id="GO:0005829">
    <property type="term" value="C:cytosol"/>
    <property type="evidence" value="ECO:0007669"/>
    <property type="project" value="TreeGrafter"/>
</dbReference>
<name>C4R230_KOMPG</name>
<sequence length="402" mass="46514">MTLCHPIWTNHVEGLDMSYITTQMVVGGEPASSFPRTLYRDQVKVILEYLISKVGDNFTWVNLQLEPSDYDFDLIQNFKEGAFIHFPLEDHQPIPISKLLQIIYKIHETYQENDNDHLIYIHCKQGKGRSGTVACAYLLFKYQYLSTPDEIFSRFEQIRMARGFHQIYSFSQKRYLEYFYDLLISSERQQLFNLWYGSGVQAQVIQIQIHGLYLPFQQQVEVALDERNLLQESELIVKRDTLLINLNHVVDQSGDLKLQLKTSCFGVPSSFSSLSINVLFETMNNPKITDCTDSFVKFLKKNQKTEIIIPDEINAEQQPTATNMKFSSMSPVEIQVPQCKFDGIKGTNQKGLKFFEYIRLVVKLESSDTRLLTKSMQAVQAFNSKLLHHMAKSEHQFSVLGN</sequence>
<feature type="domain" description="Tyrosine specific protein phosphatases" evidence="3">
    <location>
        <begin position="97"/>
        <end position="162"/>
    </location>
</feature>
<dbReference type="Pfam" id="PF00782">
    <property type="entry name" value="DSPc"/>
    <property type="match status" value="1"/>
</dbReference>
<dbReference type="InterPro" id="IPR051281">
    <property type="entry name" value="Dual-spec_lipid-protein_phosph"/>
</dbReference>
<dbReference type="GO" id="GO:0043491">
    <property type="term" value="P:phosphatidylinositol 3-kinase/protein kinase B signal transduction"/>
    <property type="evidence" value="ECO:0007669"/>
    <property type="project" value="TreeGrafter"/>
</dbReference>
<evidence type="ECO:0000256" key="2">
    <source>
        <dbReference type="ARBA" id="ARBA00022801"/>
    </source>
</evidence>
<dbReference type="InterPro" id="IPR029023">
    <property type="entry name" value="Tensin_phosphatase"/>
</dbReference>
<dbReference type="GO" id="GO:0005886">
    <property type="term" value="C:plasma membrane"/>
    <property type="evidence" value="ECO:0007669"/>
    <property type="project" value="TreeGrafter"/>
</dbReference>
<dbReference type="PROSITE" id="PS50056">
    <property type="entry name" value="TYR_PHOSPHATASE_2"/>
    <property type="match status" value="1"/>
</dbReference>
<proteinExistence type="predicted"/>
<dbReference type="Proteomes" id="UP000000314">
    <property type="component" value="Chromosome 2"/>
</dbReference>
<dbReference type="GO" id="GO:0042995">
    <property type="term" value="C:cell projection"/>
    <property type="evidence" value="ECO:0007669"/>
    <property type="project" value="TreeGrafter"/>
</dbReference>
<dbReference type="GO" id="GO:0051896">
    <property type="term" value="P:regulation of phosphatidylinositol 3-kinase/protein kinase B signal transduction"/>
    <property type="evidence" value="ECO:0007669"/>
    <property type="project" value="TreeGrafter"/>
</dbReference>
<dbReference type="SMR" id="C4R230"/>
<evidence type="ECO:0000313" key="6">
    <source>
        <dbReference type="Proteomes" id="UP000000314"/>
    </source>
</evidence>
<organism evidence="5 6">
    <name type="scientific">Komagataella phaffii (strain GS115 / ATCC 20864)</name>
    <name type="common">Yeast</name>
    <name type="synonym">Pichia pastoris</name>
    <dbReference type="NCBI Taxonomy" id="644223"/>
    <lineage>
        <taxon>Eukaryota</taxon>
        <taxon>Fungi</taxon>
        <taxon>Dikarya</taxon>
        <taxon>Ascomycota</taxon>
        <taxon>Saccharomycotina</taxon>
        <taxon>Pichiomycetes</taxon>
        <taxon>Pichiales</taxon>
        <taxon>Pichiaceae</taxon>
        <taxon>Komagataella</taxon>
    </lineage>
</organism>
<dbReference type="CDD" id="cd14497">
    <property type="entry name" value="PTP_PTEN-like"/>
    <property type="match status" value="1"/>
</dbReference>
<dbReference type="HOGENOM" id="CLU_020105_0_0_1"/>
<dbReference type="GO" id="GO:0016314">
    <property type="term" value="F:phosphatidylinositol-3,4,5-trisphosphate 3-phosphatase activity"/>
    <property type="evidence" value="ECO:0007669"/>
    <property type="project" value="UniProtKB-EC"/>
</dbReference>
<dbReference type="InterPro" id="IPR000387">
    <property type="entry name" value="Tyr_Pase_dom"/>
</dbReference>
<reference evidence="5 6" key="1">
    <citation type="journal article" date="2009" name="Nat. Biotechnol.">
        <title>Genome sequence of the recombinant protein production host Pichia pastoris.</title>
        <authorList>
            <person name="De Schutter K."/>
            <person name="Lin Y.C."/>
            <person name="Tiels P."/>
            <person name="Van Hecke A."/>
            <person name="Glinka S."/>
            <person name="Weber-Lehmann J."/>
            <person name="Rouze P."/>
            <person name="Van de Peer Y."/>
            <person name="Callewaert N."/>
        </authorList>
    </citation>
    <scope>NUCLEOTIDE SEQUENCE [LARGE SCALE GENOMIC DNA]</scope>
    <source>
        <strain evidence="6">GS115 / ATCC 20864</strain>
    </source>
</reference>
<dbReference type="EC" id="3.1.3.67" evidence="1"/>
<dbReference type="AlphaFoldDB" id="C4R230"/>
<dbReference type="GO" id="GO:0005634">
    <property type="term" value="C:nucleus"/>
    <property type="evidence" value="ECO:0007669"/>
    <property type="project" value="TreeGrafter"/>
</dbReference>
<dbReference type="STRING" id="644223.C4R230"/>
<dbReference type="PANTHER" id="PTHR12305:SF81">
    <property type="entry name" value="PHOSPHATIDYLINOSITOL 3,4,5-TRISPHOSPHATE 3-PHOSPHATASE AND DUAL-SPECIFICITY PROTEIN PHOSPHATASE PTEN"/>
    <property type="match status" value="1"/>
</dbReference>
<dbReference type="eggNOG" id="KOG2283">
    <property type="taxonomic scope" value="Eukaryota"/>
</dbReference>
<evidence type="ECO:0000259" key="4">
    <source>
        <dbReference type="PROSITE" id="PS51181"/>
    </source>
</evidence>
<evidence type="ECO:0000313" key="5">
    <source>
        <dbReference type="EMBL" id="CAY69554.1"/>
    </source>
</evidence>